<gene>
    <name evidence="1" type="ORF">QD52_00690</name>
</gene>
<evidence type="ECO:0000313" key="2">
    <source>
        <dbReference type="Proteomes" id="UP000403352"/>
    </source>
</evidence>
<reference evidence="1 2" key="1">
    <citation type="submission" date="2018-06" db="EMBL/GenBank/DDBJ databases">
        <authorList>
            <consortium name="GenomeTrakr: Next Generation Sequencing Network for Food Pathogen Tracability"/>
        </authorList>
    </citation>
    <scope>NUCLEOTIDE SEQUENCE [LARGE SCALE GENOMIC DNA]</scope>
    <source>
        <strain evidence="1 2">FDA00008584</strain>
    </source>
</reference>
<name>A0A2Z5C5A1_LISMN</name>
<comment type="caution">
    <text evidence="1">The sequence shown here is derived from an EMBL/GenBank/DDBJ whole genome shotgun (WGS) entry which is preliminary data.</text>
</comment>
<evidence type="ECO:0000313" key="1">
    <source>
        <dbReference type="EMBL" id="EAD1183594.1"/>
    </source>
</evidence>
<dbReference type="EMBL" id="AAALRN010000001">
    <property type="protein sequence ID" value="EAD1183594.1"/>
    <property type="molecule type" value="Genomic_DNA"/>
</dbReference>
<protein>
    <submittedName>
        <fullName evidence="1">Uncharacterized protein</fullName>
    </submittedName>
</protein>
<accession>A0A2Z5C5A1</accession>
<proteinExistence type="predicted"/>
<dbReference type="AlphaFoldDB" id="A0A2Z5C5A1"/>
<sequence>MVAKNLIEQDGLTLVDLLINANDSVISLSLIPFCALYCKSAKEFLNINSNNNEANKEVTDIRNGLKIFTEKFSKGKKMAYNSDNQENEYFKSLLRFRFTKKLNTHLNLGVYFDKYGKVIFNTQLANFYLNIPKNKSVSMNEHTFIVGKRLGEETAEILVHHCYSNIEKNNKINHNDIPKYGYIDFNTNKENVFFSDQFNKETNLIFLHMLSTVGFTNNMLIPILKKRETWLLRIMYINVHNTILGIKKVIQHLKQNSTKDFNIPEIDDYLTNNDGFKVLSSSFRNCMMHYDLIDKKGSPVILQKFYNPSLPMYGLIESCYDGMNYNQYFDELYKTSQKLEDYLLSLFTINYNSICWDWD</sequence>
<organism evidence="1 2">
    <name type="scientific">Listeria monocytogenes</name>
    <dbReference type="NCBI Taxonomy" id="1639"/>
    <lineage>
        <taxon>Bacteria</taxon>
        <taxon>Bacillati</taxon>
        <taxon>Bacillota</taxon>
        <taxon>Bacilli</taxon>
        <taxon>Bacillales</taxon>
        <taxon>Listeriaceae</taxon>
        <taxon>Listeria</taxon>
    </lineage>
</organism>
<dbReference type="Proteomes" id="UP000403352">
    <property type="component" value="Unassembled WGS sequence"/>
</dbReference>